<dbReference type="CDD" id="cd02651">
    <property type="entry name" value="nuc_hydro_IU_UC_XIUA"/>
    <property type="match status" value="1"/>
</dbReference>
<keyword evidence="6" id="KW-1185">Reference proteome</keyword>
<dbReference type="PANTHER" id="PTHR12304:SF4">
    <property type="entry name" value="URIDINE NUCLEOSIDASE"/>
    <property type="match status" value="1"/>
</dbReference>
<dbReference type="Gene3D" id="3.90.245.10">
    <property type="entry name" value="Ribonucleoside hydrolase-like"/>
    <property type="match status" value="1"/>
</dbReference>
<feature type="compositionally biased region" description="Low complexity" evidence="3">
    <location>
        <begin position="321"/>
        <end position="330"/>
    </location>
</feature>
<evidence type="ECO:0000256" key="1">
    <source>
        <dbReference type="ARBA" id="ARBA00022801"/>
    </source>
</evidence>
<accession>A0ABY4YQW7</accession>
<dbReference type="PROSITE" id="PS01247">
    <property type="entry name" value="IUNH"/>
    <property type="match status" value="1"/>
</dbReference>
<dbReference type="GO" id="GO:0016787">
    <property type="term" value="F:hydrolase activity"/>
    <property type="evidence" value="ECO:0007669"/>
    <property type="project" value="UniProtKB-KW"/>
</dbReference>
<dbReference type="SUPFAM" id="SSF53590">
    <property type="entry name" value="Nucleoside hydrolase"/>
    <property type="match status" value="1"/>
</dbReference>
<dbReference type="InterPro" id="IPR015910">
    <property type="entry name" value="I/U_nuclsd_hydro_CS"/>
</dbReference>
<gene>
    <name evidence="5" type="ORF">NF556_16185</name>
</gene>
<evidence type="ECO:0000313" key="6">
    <source>
        <dbReference type="Proteomes" id="UP001056455"/>
    </source>
</evidence>
<proteinExistence type="predicted"/>
<evidence type="ECO:0000313" key="5">
    <source>
        <dbReference type="EMBL" id="USQ79141.1"/>
    </source>
</evidence>
<dbReference type="EMBL" id="CP099489">
    <property type="protein sequence ID" value="USQ79141.1"/>
    <property type="molecule type" value="Genomic_DNA"/>
</dbReference>
<protein>
    <submittedName>
        <fullName evidence="5">Nucleoside hydrolase</fullName>
    </submittedName>
</protein>
<sequence length="345" mass="35960">MARPIVLDCDPGHDDAVALLLAVSSPAIDLLAVTTCFGNCAVTDATRNALRVLTLAGATDVPVAEGAAGPLAGDLALGNYVHGASGLDGPDLPEPGFELVGESAVELLSRVLREHPEPVTVVVTGPMTNVGALLRDQPELTDKIAEVIFMGGGTHGGNHTPTAEFNTYADPEALDIVLSAGVPVRMIGLNLTHQALATPEVVERMAAMQHVIGQTCAAWMGFFGSSYKKVWEFDAPPVHDPCTIAALIDPDVIEWREAFLAVELDGTWTRGTTIADLYGRYPDRTPNAQIAITLDAQRYWDLVLAAVDTLGTPAVGQGEGAVVQGDGAVGHSDPAPGAAPVEARP</sequence>
<dbReference type="InterPro" id="IPR001910">
    <property type="entry name" value="Inosine/uridine_hydrolase_dom"/>
</dbReference>
<reference evidence="5" key="1">
    <citation type="submission" date="2022-06" db="EMBL/GenBank/DDBJ databases">
        <title>Ornithinimicrobium HY1793.</title>
        <authorList>
            <person name="Huang Y."/>
        </authorList>
    </citation>
    <scope>NUCLEOTIDE SEQUENCE</scope>
    <source>
        <strain evidence="5">HY1793</strain>
    </source>
</reference>
<dbReference type="RefSeq" id="WP_252592056.1">
    <property type="nucleotide sequence ID" value="NZ_CP099489.1"/>
</dbReference>
<dbReference type="PANTHER" id="PTHR12304">
    <property type="entry name" value="INOSINE-URIDINE PREFERRING NUCLEOSIDE HYDROLASE"/>
    <property type="match status" value="1"/>
</dbReference>
<dbReference type="Pfam" id="PF01156">
    <property type="entry name" value="IU_nuc_hydro"/>
    <property type="match status" value="1"/>
</dbReference>
<dbReference type="InterPro" id="IPR036452">
    <property type="entry name" value="Ribo_hydro-like"/>
</dbReference>
<name>A0ABY4YQW7_9MICO</name>
<feature type="domain" description="Inosine/uridine-preferring nucleoside hydrolase" evidence="4">
    <location>
        <begin position="5"/>
        <end position="301"/>
    </location>
</feature>
<keyword evidence="1 5" id="KW-0378">Hydrolase</keyword>
<organism evidence="5 6">
    <name type="scientific">Ornithinimicrobium faecis</name>
    <dbReference type="NCBI Taxonomy" id="2934158"/>
    <lineage>
        <taxon>Bacteria</taxon>
        <taxon>Bacillati</taxon>
        <taxon>Actinomycetota</taxon>
        <taxon>Actinomycetes</taxon>
        <taxon>Micrococcales</taxon>
        <taxon>Ornithinimicrobiaceae</taxon>
        <taxon>Ornithinimicrobium</taxon>
    </lineage>
</organism>
<dbReference type="InterPro" id="IPR023186">
    <property type="entry name" value="IUNH"/>
</dbReference>
<keyword evidence="2" id="KW-0326">Glycosidase</keyword>
<feature type="region of interest" description="Disordered" evidence="3">
    <location>
        <begin position="321"/>
        <end position="345"/>
    </location>
</feature>
<evidence type="ECO:0000256" key="3">
    <source>
        <dbReference type="SAM" id="MobiDB-lite"/>
    </source>
</evidence>
<dbReference type="Proteomes" id="UP001056455">
    <property type="component" value="Chromosome"/>
</dbReference>
<evidence type="ECO:0000256" key="2">
    <source>
        <dbReference type="ARBA" id="ARBA00023295"/>
    </source>
</evidence>
<evidence type="ECO:0000259" key="4">
    <source>
        <dbReference type="Pfam" id="PF01156"/>
    </source>
</evidence>